<comment type="caution">
    <text evidence="1">The sequence shown here is derived from an EMBL/GenBank/DDBJ whole genome shotgun (WGS) entry which is preliminary data.</text>
</comment>
<evidence type="ECO:0000313" key="2">
    <source>
        <dbReference type="Proteomes" id="UP000693946"/>
    </source>
</evidence>
<dbReference type="EMBL" id="JAGKHQ010000003">
    <property type="protein sequence ID" value="KAG7519139.1"/>
    <property type="molecule type" value="Genomic_DNA"/>
</dbReference>
<dbReference type="Proteomes" id="UP000693946">
    <property type="component" value="Linkage Group LG11"/>
</dbReference>
<reference evidence="1 2" key="1">
    <citation type="journal article" date="2021" name="Sci. Rep.">
        <title>Chromosome anchoring in Senegalese sole (Solea senegalensis) reveals sex-associated markers and genome rearrangements in flatfish.</title>
        <authorList>
            <person name="Guerrero-Cozar I."/>
            <person name="Gomez-Garrido J."/>
            <person name="Berbel C."/>
            <person name="Martinez-Blanch J.F."/>
            <person name="Alioto T."/>
            <person name="Claros M.G."/>
            <person name="Gagnaire P.A."/>
            <person name="Manchado M."/>
        </authorList>
    </citation>
    <scope>NUCLEOTIDE SEQUENCE [LARGE SCALE GENOMIC DNA]</scope>
    <source>
        <strain evidence="1">Sse05_10M</strain>
    </source>
</reference>
<keyword evidence="2" id="KW-1185">Reference proteome</keyword>
<sequence length="70" mass="7645">MGSARVLDSSSGTDGLLRSRVSSSGVNARLALALSHTLSSLRWWFDAESVCVIGLEETTPKLRWNLRVRA</sequence>
<organism evidence="1 2">
    <name type="scientific">Solea senegalensis</name>
    <name type="common">Senegalese sole</name>
    <dbReference type="NCBI Taxonomy" id="28829"/>
    <lineage>
        <taxon>Eukaryota</taxon>
        <taxon>Metazoa</taxon>
        <taxon>Chordata</taxon>
        <taxon>Craniata</taxon>
        <taxon>Vertebrata</taxon>
        <taxon>Euteleostomi</taxon>
        <taxon>Actinopterygii</taxon>
        <taxon>Neopterygii</taxon>
        <taxon>Teleostei</taxon>
        <taxon>Neoteleostei</taxon>
        <taxon>Acanthomorphata</taxon>
        <taxon>Carangaria</taxon>
        <taxon>Pleuronectiformes</taxon>
        <taxon>Pleuronectoidei</taxon>
        <taxon>Soleidae</taxon>
        <taxon>Solea</taxon>
    </lineage>
</organism>
<accession>A0AAV6SPU0</accession>
<gene>
    <name evidence="1" type="ORF">JOB18_002374</name>
</gene>
<evidence type="ECO:0000313" key="1">
    <source>
        <dbReference type="EMBL" id="KAG7519139.1"/>
    </source>
</evidence>
<dbReference type="AlphaFoldDB" id="A0AAV6SPU0"/>
<protein>
    <submittedName>
        <fullName evidence="1">Uncharacterized protein</fullName>
    </submittedName>
</protein>
<proteinExistence type="predicted"/>
<name>A0AAV6SPU0_SOLSE</name>